<dbReference type="EMBL" id="CP026924">
    <property type="protein sequence ID" value="AVH41837.1"/>
    <property type="molecule type" value="Genomic_DNA"/>
</dbReference>
<accession>A0A2L2LBY5</accession>
<name>A0A2L2LBY5_AGRTU</name>
<dbReference type="RefSeq" id="WP_104679448.1">
    <property type="nucleotide sequence ID" value="NZ_CP026924.1"/>
</dbReference>
<dbReference type="AlphaFoldDB" id="A0A2L2LBY5"/>
<dbReference type="Proteomes" id="UP000237717">
    <property type="component" value="Chromosome I"/>
</dbReference>
<proteinExistence type="predicted"/>
<reference evidence="1 2" key="1">
    <citation type="submission" date="2018-02" db="EMBL/GenBank/DDBJ databases">
        <title>Complete genome sequence of Agrobacterium tumefaciens 1D1609.</title>
        <authorList>
            <person name="Cho S.-T."/>
            <person name="Haryono M."/>
            <person name="Chang H.-H."/>
            <person name="Santos M.N."/>
            <person name="Lai E.-M."/>
            <person name="Kuo C.-H."/>
        </authorList>
    </citation>
    <scope>NUCLEOTIDE SEQUENCE [LARGE SCALE GENOMIC DNA]</scope>
    <source>
        <strain evidence="1 2">1D1609</strain>
    </source>
</reference>
<evidence type="ECO:0000313" key="2">
    <source>
        <dbReference type="Proteomes" id="UP000237717"/>
    </source>
</evidence>
<evidence type="ECO:0000313" key="1">
    <source>
        <dbReference type="EMBL" id="AVH41837.1"/>
    </source>
</evidence>
<gene>
    <name evidence="1" type="ORF">At1D1609_17830</name>
</gene>
<sequence length="256" mass="29378">MNREQIANLFIKAAFIDSKLPINARPKKLKGASLPFFHSDADIKDRRVTGITKGKEKEQLLPGDDPLEAWRSEFWEGLEDKISRNDVRLWELANEMITLVADEGNRRALWAWAKSKVGSLDADRHVVRQSQKFGQMKVYKKTDKDVSFAAWCRSEGIHEMTGSRRKNRAIDVLEQYLVRGSSSNNETGHFGVLPVGPVFEHISDNIAADAPSKKDKNFERDADTVFAKESKVFDWREYRNERRRLMSAKRREIAAA</sequence>
<protein>
    <submittedName>
        <fullName evidence="1">Uncharacterized protein</fullName>
    </submittedName>
</protein>
<organism evidence="1 2">
    <name type="scientific">Agrobacterium tumefaciens</name>
    <dbReference type="NCBI Taxonomy" id="358"/>
    <lineage>
        <taxon>Bacteria</taxon>
        <taxon>Pseudomonadati</taxon>
        <taxon>Pseudomonadota</taxon>
        <taxon>Alphaproteobacteria</taxon>
        <taxon>Hyphomicrobiales</taxon>
        <taxon>Rhizobiaceae</taxon>
        <taxon>Rhizobium/Agrobacterium group</taxon>
        <taxon>Agrobacterium</taxon>
        <taxon>Agrobacterium tumefaciens complex</taxon>
    </lineage>
</organism>